<evidence type="ECO:0000256" key="7">
    <source>
        <dbReference type="ARBA" id="ARBA00022679"/>
    </source>
</evidence>
<dbReference type="OrthoDB" id="6627536at2759"/>
<dbReference type="InterPro" id="IPR039977">
    <property type="entry name" value="Suv4-20/Set9"/>
</dbReference>
<dbReference type="GO" id="GO:0005694">
    <property type="term" value="C:chromosome"/>
    <property type="evidence" value="ECO:0007669"/>
    <property type="project" value="UniProtKB-SubCell"/>
</dbReference>
<dbReference type="Proteomes" id="UP000616769">
    <property type="component" value="Unassembled WGS sequence"/>
</dbReference>
<evidence type="ECO:0000256" key="14">
    <source>
        <dbReference type="ARBA" id="ARBA00052814"/>
    </source>
</evidence>
<reference evidence="17 18" key="1">
    <citation type="journal article" date="2015" name="Parasit. Vectors">
        <title>Draft genome of the scabies mite.</title>
        <authorList>
            <person name="Rider S.D.Jr."/>
            <person name="Morgan M.S."/>
            <person name="Arlian L.G."/>
        </authorList>
    </citation>
    <scope>NUCLEOTIDE SEQUENCE [LARGE SCALE GENOMIC DNA]</scope>
    <source>
        <strain evidence="17">Arlian Lab</strain>
    </source>
</reference>
<dbReference type="GO" id="GO:0140941">
    <property type="term" value="F:histone H4K20me methyltransferase activity"/>
    <property type="evidence" value="ECO:0007669"/>
    <property type="project" value="UniProtKB-EC"/>
</dbReference>
<dbReference type="Gene3D" id="1.10.10.1700">
    <property type="entry name" value="Histone-lysine N-methyltransferase"/>
    <property type="match status" value="1"/>
</dbReference>
<dbReference type="PANTHER" id="PTHR12977:SF4">
    <property type="entry name" value="HISTONE-LYSINE N-METHYLTRANSFERASE KMT5B"/>
    <property type="match status" value="1"/>
</dbReference>
<evidence type="ECO:0000256" key="8">
    <source>
        <dbReference type="ARBA" id="ARBA00022691"/>
    </source>
</evidence>
<evidence type="ECO:0000256" key="4">
    <source>
        <dbReference type="ARBA" id="ARBA00022454"/>
    </source>
</evidence>
<dbReference type="EMBL" id="JXLN01010037">
    <property type="protein sequence ID" value="KPM04996.1"/>
    <property type="molecule type" value="Genomic_DNA"/>
</dbReference>
<feature type="region of interest" description="Disordered" evidence="16">
    <location>
        <begin position="264"/>
        <end position="307"/>
    </location>
</feature>
<evidence type="ECO:0000256" key="6">
    <source>
        <dbReference type="ARBA" id="ARBA00022603"/>
    </source>
</evidence>
<sequence length="307" mass="35296">MRMNTPQPINIKSLFNVNNQIQITPAELCEADDIGTALVVDQYLGFTTHKMNTRFRQPKVPKDQLKTIIMNFKVHQNYEQTLNEIFAGEWAHSLYAIKTSRMQKIIRQHTVNFLRIFDKQSGYEIKPCYRYSLEGKCGARLCATQKWRRNDKIEHLVGCIGELSSKEEQELLKPGLNDFSVMYSCRKNCAQLWLGAGAYINHDCRPNCKFVSTGRSTACVKVLRPIEAGEELTCYYGDDFFGDNNCYCECETCERRGVGRYANKTTSSDNSSNNSSSSTVSGQQTYSLRETDNRLRRQMRNQVNHRP</sequence>
<feature type="compositionally biased region" description="Basic residues" evidence="16">
    <location>
        <begin position="296"/>
        <end position="307"/>
    </location>
</feature>
<comment type="catalytic activity">
    <reaction evidence="13">
        <text>N(6)-methyl-L-lysyl(20)-[histone H4] + S-adenosyl-L-methionine = N(6),N(6)-dimethyl-L-lysyl(20)-[histone H4] + S-adenosyl-L-homocysteine + H(+)</text>
        <dbReference type="Rhea" id="RHEA:60348"/>
        <dbReference type="Rhea" id="RHEA-COMP:15555"/>
        <dbReference type="Rhea" id="RHEA-COMP:15556"/>
        <dbReference type="ChEBI" id="CHEBI:15378"/>
        <dbReference type="ChEBI" id="CHEBI:57856"/>
        <dbReference type="ChEBI" id="CHEBI:59789"/>
        <dbReference type="ChEBI" id="CHEBI:61929"/>
        <dbReference type="ChEBI" id="CHEBI:61976"/>
        <dbReference type="EC" id="2.1.1.362"/>
    </reaction>
</comment>
<gene>
    <name evidence="17" type="ORF">QR98_0034540</name>
</gene>
<keyword evidence="10" id="KW-0805">Transcription regulation</keyword>
<evidence type="ECO:0000256" key="13">
    <source>
        <dbReference type="ARBA" id="ARBA00051837"/>
    </source>
</evidence>
<dbReference type="SMART" id="SM00317">
    <property type="entry name" value="SET"/>
    <property type="match status" value="1"/>
</dbReference>
<protein>
    <recommendedName>
        <fullName evidence="15">Histone-lysine N-methyltransferase Suv4-20</fullName>
        <ecNumber evidence="3">2.1.1.362</ecNumber>
    </recommendedName>
</protein>
<dbReference type="PROSITE" id="PS51570">
    <property type="entry name" value="SAM_MT43_SUVAR420_2"/>
    <property type="match status" value="1"/>
</dbReference>
<dbReference type="Pfam" id="PF00856">
    <property type="entry name" value="SET"/>
    <property type="match status" value="1"/>
</dbReference>
<dbReference type="PROSITE" id="PS50280">
    <property type="entry name" value="SET"/>
    <property type="match status" value="1"/>
</dbReference>
<comment type="subcellular location">
    <subcellularLocation>
        <location evidence="2">Chromosome</location>
    </subcellularLocation>
    <subcellularLocation>
        <location evidence="1">Nucleus</location>
    </subcellularLocation>
</comment>
<dbReference type="GO" id="GO:0032259">
    <property type="term" value="P:methylation"/>
    <property type="evidence" value="ECO:0007669"/>
    <property type="project" value="UniProtKB-KW"/>
</dbReference>
<name>A0A132A1R3_SARSC</name>
<dbReference type="InterPro" id="IPR046341">
    <property type="entry name" value="SET_dom_sf"/>
</dbReference>
<comment type="caution">
    <text evidence="17">The sequence shown here is derived from an EMBL/GenBank/DDBJ whole genome shotgun (WGS) entry which is preliminary data.</text>
</comment>
<keyword evidence="11" id="KW-0804">Transcription</keyword>
<dbReference type="VEuPathDB" id="VectorBase:SSCA004203"/>
<evidence type="ECO:0000313" key="18">
    <source>
        <dbReference type="Proteomes" id="UP000616769"/>
    </source>
</evidence>
<evidence type="ECO:0000256" key="11">
    <source>
        <dbReference type="ARBA" id="ARBA00023163"/>
    </source>
</evidence>
<dbReference type="PANTHER" id="PTHR12977">
    <property type="entry name" value="SUPPRESSOR OF VARIEGATION 4-20-RELATED"/>
    <property type="match status" value="1"/>
</dbReference>
<dbReference type="InterPro" id="IPR025790">
    <property type="entry name" value="Suv4-20_animal"/>
</dbReference>
<feature type="compositionally biased region" description="Low complexity" evidence="16">
    <location>
        <begin position="265"/>
        <end position="281"/>
    </location>
</feature>
<evidence type="ECO:0000313" key="17">
    <source>
        <dbReference type="EMBL" id="KPM04996.1"/>
    </source>
</evidence>
<keyword evidence="9" id="KW-0156">Chromatin regulator</keyword>
<dbReference type="InterPro" id="IPR001214">
    <property type="entry name" value="SET_dom"/>
</dbReference>
<keyword evidence="8" id="KW-0949">S-adenosyl-L-methionine</keyword>
<keyword evidence="6" id="KW-0489">Methyltransferase</keyword>
<evidence type="ECO:0000256" key="3">
    <source>
        <dbReference type="ARBA" id="ARBA00012188"/>
    </source>
</evidence>
<dbReference type="Gene3D" id="2.170.270.10">
    <property type="entry name" value="SET domain"/>
    <property type="match status" value="1"/>
</dbReference>
<keyword evidence="12" id="KW-0539">Nucleus</keyword>
<evidence type="ECO:0000256" key="16">
    <source>
        <dbReference type="SAM" id="MobiDB-lite"/>
    </source>
</evidence>
<evidence type="ECO:0000256" key="10">
    <source>
        <dbReference type="ARBA" id="ARBA00023015"/>
    </source>
</evidence>
<dbReference type="AlphaFoldDB" id="A0A132A1R3"/>
<dbReference type="GO" id="GO:0005634">
    <property type="term" value="C:nucleus"/>
    <property type="evidence" value="ECO:0007669"/>
    <property type="project" value="UniProtKB-SubCell"/>
</dbReference>
<dbReference type="EC" id="2.1.1.362" evidence="3"/>
<evidence type="ECO:0000256" key="12">
    <source>
        <dbReference type="ARBA" id="ARBA00023242"/>
    </source>
</evidence>
<organism evidence="17 18">
    <name type="scientific">Sarcoptes scabiei</name>
    <name type="common">Itch mite</name>
    <name type="synonym">Acarus scabiei</name>
    <dbReference type="NCBI Taxonomy" id="52283"/>
    <lineage>
        <taxon>Eukaryota</taxon>
        <taxon>Metazoa</taxon>
        <taxon>Ecdysozoa</taxon>
        <taxon>Arthropoda</taxon>
        <taxon>Chelicerata</taxon>
        <taxon>Arachnida</taxon>
        <taxon>Acari</taxon>
        <taxon>Acariformes</taxon>
        <taxon>Sarcoptiformes</taxon>
        <taxon>Astigmata</taxon>
        <taxon>Psoroptidia</taxon>
        <taxon>Sarcoptoidea</taxon>
        <taxon>Sarcoptidae</taxon>
        <taxon>Sarcoptinae</taxon>
        <taxon>Sarcoptes</taxon>
    </lineage>
</organism>
<evidence type="ECO:0000256" key="9">
    <source>
        <dbReference type="ARBA" id="ARBA00022853"/>
    </source>
</evidence>
<keyword evidence="5" id="KW-0678">Repressor</keyword>
<evidence type="ECO:0000256" key="2">
    <source>
        <dbReference type="ARBA" id="ARBA00004286"/>
    </source>
</evidence>
<evidence type="ECO:0000256" key="15">
    <source>
        <dbReference type="ARBA" id="ARBA00071597"/>
    </source>
</evidence>
<proteinExistence type="predicted"/>
<dbReference type="SUPFAM" id="SSF82199">
    <property type="entry name" value="SET domain"/>
    <property type="match status" value="1"/>
</dbReference>
<keyword evidence="7" id="KW-0808">Transferase</keyword>
<dbReference type="FunFam" id="1.10.10.1700:FF:000001">
    <property type="entry name" value="Histone-lysine N-methyltransferase"/>
    <property type="match status" value="1"/>
</dbReference>
<keyword evidence="4" id="KW-0158">Chromosome</keyword>
<dbReference type="InterPro" id="IPR041938">
    <property type="entry name" value="Hist-Lys_N-MTase_N"/>
</dbReference>
<dbReference type="FunFam" id="2.170.270.10:FF:000006">
    <property type="entry name" value="Histone-lysine N-methyltransferase"/>
    <property type="match status" value="1"/>
</dbReference>
<evidence type="ECO:0000256" key="1">
    <source>
        <dbReference type="ARBA" id="ARBA00004123"/>
    </source>
</evidence>
<comment type="catalytic activity">
    <reaction evidence="14">
        <text>N(6),N(6)-dimethyl-L-lysyl(20)-[histone H4] + S-adenosyl-L-methionine = N(6),N(6),N(6)-trimethyl-L-lysyl(20)-[histone H4] + S-adenosyl-L-homocysteine + H(+)</text>
        <dbReference type="Rhea" id="RHEA:61992"/>
        <dbReference type="Rhea" id="RHEA-COMP:15556"/>
        <dbReference type="Rhea" id="RHEA-COMP:15998"/>
        <dbReference type="ChEBI" id="CHEBI:15378"/>
        <dbReference type="ChEBI" id="CHEBI:57856"/>
        <dbReference type="ChEBI" id="CHEBI:59789"/>
        <dbReference type="ChEBI" id="CHEBI:61961"/>
        <dbReference type="ChEBI" id="CHEBI:61976"/>
    </reaction>
</comment>
<evidence type="ECO:0000256" key="5">
    <source>
        <dbReference type="ARBA" id="ARBA00022491"/>
    </source>
</evidence>
<accession>A0A132A1R3</accession>